<evidence type="ECO:0000256" key="2">
    <source>
        <dbReference type="ARBA" id="ARBA00006247"/>
    </source>
</evidence>
<sequence length="398" mass="42809">MTDPLSILQQLIAIPSVNPMGRELSGPDFYETRLSDFLVDFFRELGVPCERLEVVAGRANVLARYDGPAAGPTLVLDAHQDTVPVDGMVIPPFTPEIRDGRIYGRGACDIKGGMAAMLAAFARLVRERPAGSASVVMSCTCDEEATQLGVHDLIRRWREAPETTQILPVAPTAAVVAEPTDLNVVVAHRGASRWKIRTTGKACHSSDPSRGENAIYKMARILSCLEEYAAKLPTLVPAHPLCGQATLSVGLVAGGVSVNTVPAECTIEIDRRVVPGEDGMAAIRAVGDYVRERVDVDFEMLPPWIIGTTLSDEHNGPLADRVLETVAEVAGPREKVGVPYGTHASRFDDAGVPSIVFGPGSISKAHTVDEWLPIDELHLATDVYYRLAATSAEWLAKT</sequence>
<evidence type="ECO:0000313" key="8">
    <source>
        <dbReference type="Proteomes" id="UP000320496"/>
    </source>
</evidence>
<dbReference type="SUPFAM" id="SSF55031">
    <property type="entry name" value="Bacterial exopeptidase dimerisation domain"/>
    <property type="match status" value="1"/>
</dbReference>
<keyword evidence="5" id="KW-0862">Zinc</keyword>
<dbReference type="EC" id="3.5.1.16" evidence="7"/>
<dbReference type="RefSeq" id="WP_197443811.1">
    <property type="nucleotide sequence ID" value="NZ_CP036275.1"/>
</dbReference>
<dbReference type="Proteomes" id="UP000320496">
    <property type="component" value="Chromosome"/>
</dbReference>
<accession>A0A517ZEA2</accession>
<comment type="similarity">
    <text evidence="2">Belongs to the peptidase M20A family.</text>
</comment>
<dbReference type="GO" id="GO:0046872">
    <property type="term" value="F:metal ion binding"/>
    <property type="evidence" value="ECO:0007669"/>
    <property type="project" value="UniProtKB-KW"/>
</dbReference>
<evidence type="ECO:0000259" key="6">
    <source>
        <dbReference type="Pfam" id="PF07687"/>
    </source>
</evidence>
<dbReference type="PANTHER" id="PTHR43808">
    <property type="entry name" value="ACETYLORNITHINE DEACETYLASE"/>
    <property type="match status" value="1"/>
</dbReference>
<feature type="domain" description="Peptidase M20 dimerisation" evidence="6">
    <location>
        <begin position="186"/>
        <end position="293"/>
    </location>
</feature>
<protein>
    <submittedName>
        <fullName evidence="7">Acetylornithine deacetylase</fullName>
        <ecNumber evidence="7">3.5.1.16</ecNumber>
    </submittedName>
</protein>
<comment type="cofactor">
    <cofactor evidence="1">
        <name>Zn(2+)</name>
        <dbReference type="ChEBI" id="CHEBI:29105"/>
    </cofactor>
</comment>
<dbReference type="InterPro" id="IPR002933">
    <property type="entry name" value="Peptidase_M20"/>
</dbReference>
<dbReference type="PANTHER" id="PTHR43808:SF8">
    <property type="entry name" value="PEPTIDASE M20 DIMERISATION DOMAIN-CONTAINING PROTEIN"/>
    <property type="match status" value="1"/>
</dbReference>
<dbReference type="KEGG" id="mri:Mal4_51540"/>
<name>A0A517ZEA2_9PLAN</name>
<evidence type="ECO:0000256" key="4">
    <source>
        <dbReference type="ARBA" id="ARBA00022801"/>
    </source>
</evidence>
<dbReference type="CDD" id="cd03894">
    <property type="entry name" value="M20_ArgE"/>
    <property type="match status" value="1"/>
</dbReference>
<dbReference type="GO" id="GO:0008777">
    <property type="term" value="F:acetylornithine deacetylase activity"/>
    <property type="evidence" value="ECO:0007669"/>
    <property type="project" value="UniProtKB-EC"/>
</dbReference>
<dbReference type="InterPro" id="IPR050072">
    <property type="entry name" value="Peptidase_M20A"/>
</dbReference>
<evidence type="ECO:0000313" key="7">
    <source>
        <dbReference type="EMBL" id="QDU40794.1"/>
    </source>
</evidence>
<dbReference type="Gene3D" id="3.40.630.10">
    <property type="entry name" value="Zn peptidases"/>
    <property type="match status" value="1"/>
</dbReference>
<evidence type="ECO:0000256" key="5">
    <source>
        <dbReference type="ARBA" id="ARBA00022833"/>
    </source>
</evidence>
<dbReference type="Pfam" id="PF01546">
    <property type="entry name" value="Peptidase_M20"/>
    <property type="match status" value="1"/>
</dbReference>
<dbReference type="InterPro" id="IPR011650">
    <property type="entry name" value="Peptidase_M20_dimer"/>
</dbReference>
<evidence type="ECO:0000256" key="1">
    <source>
        <dbReference type="ARBA" id="ARBA00001947"/>
    </source>
</evidence>
<organism evidence="7 8">
    <name type="scientific">Maioricimonas rarisocia</name>
    <dbReference type="NCBI Taxonomy" id="2528026"/>
    <lineage>
        <taxon>Bacteria</taxon>
        <taxon>Pseudomonadati</taxon>
        <taxon>Planctomycetota</taxon>
        <taxon>Planctomycetia</taxon>
        <taxon>Planctomycetales</taxon>
        <taxon>Planctomycetaceae</taxon>
        <taxon>Maioricimonas</taxon>
    </lineage>
</organism>
<dbReference type="EMBL" id="CP036275">
    <property type="protein sequence ID" value="QDU40794.1"/>
    <property type="molecule type" value="Genomic_DNA"/>
</dbReference>
<dbReference type="AlphaFoldDB" id="A0A517ZEA2"/>
<keyword evidence="3" id="KW-0479">Metal-binding</keyword>
<dbReference type="InterPro" id="IPR036264">
    <property type="entry name" value="Bact_exopeptidase_dim_dom"/>
</dbReference>
<gene>
    <name evidence="7" type="primary">argE_2</name>
    <name evidence="7" type="ORF">Mal4_51540</name>
</gene>
<keyword evidence="8" id="KW-1185">Reference proteome</keyword>
<reference evidence="7 8" key="1">
    <citation type="submission" date="2019-02" db="EMBL/GenBank/DDBJ databases">
        <title>Deep-cultivation of Planctomycetes and their phenomic and genomic characterization uncovers novel biology.</title>
        <authorList>
            <person name="Wiegand S."/>
            <person name="Jogler M."/>
            <person name="Boedeker C."/>
            <person name="Pinto D."/>
            <person name="Vollmers J."/>
            <person name="Rivas-Marin E."/>
            <person name="Kohn T."/>
            <person name="Peeters S.H."/>
            <person name="Heuer A."/>
            <person name="Rast P."/>
            <person name="Oberbeckmann S."/>
            <person name="Bunk B."/>
            <person name="Jeske O."/>
            <person name="Meyerdierks A."/>
            <person name="Storesund J.E."/>
            <person name="Kallscheuer N."/>
            <person name="Luecker S."/>
            <person name="Lage O.M."/>
            <person name="Pohl T."/>
            <person name="Merkel B.J."/>
            <person name="Hornburger P."/>
            <person name="Mueller R.-W."/>
            <person name="Bruemmer F."/>
            <person name="Labrenz M."/>
            <person name="Spormann A.M."/>
            <person name="Op den Camp H."/>
            <person name="Overmann J."/>
            <person name="Amann R."/>
            <person name="Jetten M.S.M."/>
            <person name="Mascher T."/>
            <person name="Medema M.H."/>
            <person name="Devos D.P."/>
            <person name="Kaster A.-K."/>
            <person name="Ovreas L."/>
            <person name="Rohde M."/>
            <person name="Galperin M.Y."/>
            <person name="Jogler C."/>
        </authorList>
    </citation>
    <scope>NUCLEOTIDE SEQUENCE [LARGE SCALE GENOMIC DNA]</scope>
    <source>
        <strain evidence="7 8">Mal4</strain>
    </source>
</reference>
<dbReference type="SUPFAM" id="SSF53187">
    <property type="entry name" value="Zn-dependent exopeptidases"/>
    <property type="match status" value="1"/>
</dbReference>
<evidence type="ECO:0000256" key="3">
    <source>
        <dbReference type="ARBA" id="ARBA00022723"/>
    </source>
</evidence>
<keyword evidence="4 7" id="KW-0378">Hydrolase</keyword>
<dbReference type="Gene3D" id="3.30.70.360">
    <property type="match status" value="1"/>
</dbReference>
<dbReference type="Pfam" id="PF07687">
    <property type="entry name" value="M20_dimer"/>
    <property type="match status" value="1"/>
</dbReference>
<proteinExistence type="inferred from homology"/>